<dbReference type="GO" id="GO:0003700">
    <property type="term" value="F:DNA-binding transcription factor activity"/>
    <property type="evidence" value="ECO:0007669"/>
    <property type="project" value="InterPro"/>
</dbReference>
<evidence type="ECO:0000256" key="2">
    <source>
        <dbReference type="ARBA" id="ARBA00023015"/>
    </source>
</evidence>
<feature type="region of interest" description="Disordered" evidence="6">
    <location>
        <begin position="1"/>
        <end position="41"/>
    </location>
</feature>
<dbReference type="EMBL" id="MT454797">
    <property type="protein sequence ID" value="QPP19123.1"/>
    <property type="molecule type" value="mRNA"/>
</dbReference>
<feature type="domain" description="TCP" evidence="7">
    <location>
        <begin position="56"/>
        <end position="114"/>
    </location>
</feature>
<dbReference type="GO" id="GO:0005634">
    <property type="term" value="C:nucleus"/>
    <property type="evidence" value="ECO:0007669"/>
    <property type="project" value="UniProtKB-SubCell"/>
</dbReference>
<feature type="compositionally biased region" description="Polar residues" evidence="6">
    <location>
        <begin position="20"/>
        <end position="40"/>
    </location>
</feature>
<dbReference type="InterPro" id="IPR017887">
    <property type="entry name" value="TF_TCP_subgr"/>
</dbReference>
<dbReference type="InterPro" id="IPR005333">
    <property type="entry name" value="Transcription_factor_TCP"/>
</dbReference>
<feature type="compositionally biased region" description="Basic and acidic residues" evidence="6">
    <location>
        <begin position="1"/>
        <end position="19"/>
    </location>
</feature>
<feature type="compositionally biased region" description="Polar residues" evidence="6">
    <location>
        <begin position="329"/>
        <end position="339"/>
    </location>
</feature>
<keyword evidence="5" id="KW-0539">Nucleus</keyword>
<dbReference type="AlphaFoldDB" id="A0A7T1X304"/>
<organism evidence="8">
    <name type="scientific">Fraxinus mandshurica</name>
    <dbReference type="NCBI Taxonomy" id="56029"/>
    <lineage>
        <taxon>Eukaryota</taxon>
        <taxon>Viridiplantae</taxon>
        <taxon>Streptophyta</taxon>
        <taxon>Embryophyta</taxon>
        <taxon>Tracheophyta</taxon>
        <taxon>Spermatophyta</taxon>
        <taxon>Magnoliopsida</taxon>
        <taxon>eudicotyledons</taxon>
        <taxon>Gunneridae</taxon>
        <taxon>Pentapetalae</taxon>
        <taxon>asterids</taxon>
        <taxon>lamiids</taxon>
        <taxon>Lamiales</taxon>
        <taxon>Oleaceae</taxon>
        <taxon>Oleeae</taxon>
        <taxon>Fraxinus</taxon>
    </lineage>
</organism>
<dbReference type="PANTHER" id="PTHR31072">
    <property type="entry name" value="TRANSCRIPTION FACTOR TCP4-RELATED"/>
    <property type="match status" value="1"/>
</dbReference>
<evidence type="ECO:0000313" key="8">
    <source>
        <dbReference type="EMBL" id="QPP19123.1"/>
    </source>
</evidence>
<feature type="compositionally biased region" description="Basic and acidic residues" evidence="6">
    <location>
        <begin position="342"/>
        <end position="353"/>
    </location>
</feature>
<comment type="subcellular location">
    <subcellularLocation>
        <location evidence="1">Nucleus</location>
    </subcellularLocation>
</comment>
<keyword evidence="4" id="KW-0804">Transcription</keyword>
<proteinExistence type="evidence at transcript level"/>
<evidence type="ECO:0000256" key="3">
    <source>
        <dbReference type="ARBA" id="ARBA00023125"/>
    </source>
</evidence>
<reference evidence="8" key="1">
    <citation type="submission" date="2020-05" db="EMBL/GenBank/DDBJ databases">
        <title>TCP transcription factor interacted with DELLA protein involved in growth and development and response to drought stress in Fraxinus mandshurica.</title>
        <authorList>
            <person name="Liang N."/>
            <person name="Zhan Y."/>
        </authorList>
    </citation>
    <scope>NUCLEOTIDE SEQUENCE</scope>
</reference>
<dbReference type="GO" id="GO:0043565">
    <property type="term" value="F:sequence-specific DNA binding"/>
    <property type="evidence" value="ECO:0007669"/>
    <property type="project" value="TreeGrafter"/>
</dbReference>
<keyword evidence="2" id="KW-0805">Transcription regulation</keyword>
<accession>A0A7T1X304</accession>
<evidence type="ECO:0000259" key="7">
    <source>
        <dbReference type="PROSITE" id="PS51369"/>
    </source>
</evidence>
<sequence>MPNYEKVHKMTTREVDFNTKPESSTGDDGKIPSSSPTSWSRLKDPRIVRVSRAFGGKDRHSKVCTVRGLRDRRVRLSVPTAIQLYDLQDRLGLNQPSKVVDWLLNAAKNEIDELPPLQIPPGCFSQNLHPMLNSHEFRPPQSEKEVLKVSSGFNWNEPLKQSRTDLWGDKSKDVSEETTMTRSEEEKQCNLESEEAYVSANNLFPRPSQSSLPGLLNNAMPYNPFLRWDPSNLSLSHSRSAGLTVQPEDFHNFNLVSLPSSAVSVPSGSHQVLVYQPRMTQSYFPSPEEFDPKQVHFQMLNPSSQLSNSLTSPVHSTTEPVRPFHFSMTASLPPSQNNGGREPNKHDEFNNPV</sequence>
<feature type="region of interest" description="Disordered" evidence="6">
    <location>
        <begin position="329"/>
        <end position="353"/>
    </location>
</feature>
<dbReference type="PROSITE" id="PS51369">
    <property type="entry name" value="TCP"/>
    <property type="match status" value="1"/>
</dbReference>
<name>A0A7T1X304_9LAMI</name>
<keyword evidence="3" id="KW-0238">DNA-binding</keyword>
<evidence type="ECO:0000256" key="5">
    <source>
        <dbReference type="ARBA" id="ARBA00023242"/>
    </source>
</evidence>
<gene>
    <name evidence="8" type="primary">TCP5</name>
</gene>
<evidence type="ECO:0000256" key="1">
    <source>
        <dbReference type="ARBA" id="ARBA00004123"/>
    </source>
</evidence>
<evidence type="ECO:0000256" key="4">
    <source>
        <dbReference type="ARBA" id="ARBA00023163"/>
    </source>
</evidence>
<evidence type="ECO:0000256" key="6">
    <source>
        <dbReference type="SAM" id="MobiDB-lite"/>
    </source>
</evidence>
<dbReference type="Pfam" id="PF03634">
    <property type="entry name" value="TCP"/>
    <property type="match status" value="1"/>
</dbReference>
<dbReference type="PANTHER" id="PTHR31072:SF147">
    <property type="entry name" value="TRANSCRIPTION FACTOR TCP13"/>
    <property type="match status" value="1"/>
</dbReference>
<protein>
    <submittedName>
        <fullName evidence="8">Teosinte branched 1 cycloidea and PCF transcription factor 5</fullName>
    </submittedName>
</protein>